<dbReference type="SUPFAM" id="SSF47413">
    <property type="entry name" value="lambda repressor-like DNA-binding domains"/>
    <property type="match status" value="1"/>
</dbReference>
<reference evidence="2 3" key="1">
    <citation type="submission" date="2017-01" db="EMBL/GenBank/DDBJ databases">
        <title>Whole-Genome Shotgun Sequencing of Two beta-Proteobacterial Species in Search of the Bulgecin Biosynthetic Cluster.</title>
        <authorList>
            <person name="Horsman M.E."/>
            <person name="Marous D.R."/>
            <person name="Li R."/>
            <person name="Oliver R.A."/>
            <person name="Byun B."/>
            <person name="Emrich S.J."/>
            <person name="Boggess B."/>
            <person name="Townsend C.A."/>
            <person name="Mobashery S."/>
        </authorList>
    </citation>
    <scope>NUCLEOTIDE SEQUENCE [LARGE SCALE GENOMIC DNA]</scope>
    <source>
        <strain evidence="2 3">ATCC 31363</strain>
    </source>
</reference>
<dbReference type="EMBL" id="MTZV01000006">
    <property type="protein sequence ID" value="PCE22357.1"/>
    <property type="molecule type" value="Genomic_DNA"/>
</dbReference>
<dbReference type="PROSITE" id="PS50943">
    <property type="entry name" value="HTH_CROC1"/>
    <property type="match status" value="1"/>
</dbReference>
<organism evidence="2 3">
    <name type="scientific">Paraburkholderia acidicola</name>
    <dbReference type="NCBI Taxonomy" id="1912599"/>
    <lineage>
        <taxon>Bacteria</taxon>
        <taxon>Pseudomonadati</taxon>
        <taxon>Pseudomonadota</taxon>
        <taxon>Betaproteobacteria</taxon>
        <taxon>Burkholderiales</taxon>
        <taxon>Burkholderiaceae</taxon>
        <taxon>Paraburkholderia</taxon>
    </lineage>
</organism>
<dbReference type="OrthoDB" id="5422231at2"/>
<dbReference type="GO" id="GO:0003677">
    <property type="term" value="F:DNA binding"/>
    <property type="evidence" value="ECO:0007669"/>
    <property type="project" value="InterPro"/>
</dbReference>
<gene>
    <name evidence="2" type="ORF">BWP39_22020</name>
</gene>
<protein>
    <submittedName>
        <fullName evidence="2">Transcription factor</fullName>
    </submittedName>
</protein>
<dbReference type="AlphaFoldDB" id="A0A2A4ENU4"/>
<name>A0A2A4ENU4_9BURK</name>
<dbReference type="Proteomes" id="UP000218022">
    <property type="component" value="Unassembled WGS sequence"/>
</dbReference>
<comment type="caution">
    <text evidence="2">The sequence shown here is derived from an EMBL/GenBank/DDBJ whole genome shotgun (WGS) entry which is preliminary data.</text>
</comment>
<proteinExistence type="predicted"/>
<accession>A0A2A4ENU4</accession>
<dbReference type="CDD" id="cd00093">
    <property type="entry name" value="HTH_XRE"/>
    <property type="match status" value="1"/>
</dbReference>
<dbReference type="Gene3D" id="1.10.260.40">
    <property type="entry name" value="lambda repressor-like DNA-binding domains"/>
    <property type="match status" value="1"/>
</dbReference>
<dbReference type="Pfam" id="PF01381">
    <property type="entry name" value="HTH_3"/>
    <property type="match status" value="1"/>
</dbReference>
<evidence type="ECO:0000259" key="1">
    <source>
        <dbReference type="PROSITE" id="PS50943"/>
    </source>
</evidence>
<evidence type="ECO:0000313" key="3">
    <source>
        <dbReference type="Proteomes" id="UP000218022"/>
    </source>
</evidence>
<dbReference type="InterPro" id="IPR010982">
    <property type="entry name" value="Lambda_DNA-bd_dom_sf"/>
</dbReference>
<feature type="domain" description="HTH cro/C1-type" evidence="1">
    <location>
        <begin position="26"/>
        <end position="57"/>
    </location>
</feature>
<evidence type="ECO:0000313" key="2">
    <source>
        <dbReference type="EMBL" id="PCE22357.1"/>
    </source>
</evidence>
<sequence>MVKIAQHLDLLPFEAEEVVVAIGKKIQLARRARGWTQSDLAAKMGVGINMIVNLEKGSPSVAFGQVVMALWTLDSLGPLREAARTDLDPVIQQEALSRLTRSKRGSRG</sequence>
<dbReference type="InterPro" id="IPR001387">
    <property type="entry name" value="Cro/C1-type_HTH"/>
</dbReference>